<dbReference type="InterPro" id="IPR018044">
    <property type="entry name" value="Peptidase_S11"/>
</dbReference>
<keyword evidence="11" id="KW-0961">Cell wall biogenesis/degradation</keyword>
<dbReference type="InterPro" id="IPR001967">
    <property type="entry name" value="Peptidase_S11_N"/>
</dbReference>
<dbReference type="AlphaFoldDB" id="A0A1V4EUJ1"/>
<comment type="caution">
    <text evidence="18">The sequence shown here is derived from an EMBL/GenBank/DDBJ whole genome shotgun (WGS) entry which is preliminary data.</text>
</comment>
<proteinExistence type="inferred from homology"/>
<keyword evidence="10" id="KW-0573">Peptidoglycan synthesis</keyword>
<dbReference type="GO" id="GO:0008360">
    <property type="term" value="P:regulation of cell shape"/>
    <property type="evidence" value="ECO:0007669"/>
    <property type="project" value="UniProtKB-KW"/>
</dbReference>
<evidence type="ECO:0000256" key="11">
    <source>
        <dbReference type="ARBA" id="ARBA00023316"/>
    </source>
</evidence>
<comment type="similarity">
    <text evidence="3 15">Belongs to the peptidase S11 family.</text>
</comment>
<keyword evidence="19" id="KW-1185">Reference proteome</keyword>
<evidence type="ECO:0000313" key="18">
    <source>
        <dbReference type="EMBL" id="OPG16606.1"/>
    </source>
</evidence>
<feature type="active site" evidence="13">
    <location>
        <position position="133"/>
    </location>
</feature>
<organism evidence="18 19">
    <name type="scientific">Ferroacidibacillus organovorans</name>
    <dbReference type="NCBI Taxonomy" id="1765683"/>
    <lineage>
        <taxon>Bacteria</taxon>
        <taxon>Bacillati</taxon>
        <taxon>Bacillota</taxon>
        <taxon>Bacilli</taxon>
        <taxon>Bacillales</taxon>
        <taxon>Alicyclobacillaceae</taxon>
        <taxon>Ferroacidibacillus</taxon>
    </lineage>
</organism>
<keyword evidence="6" id="KW-0645">Protease</keyword>
<evidence type="ECO:0000313" key="19">
    <source>
        <dbReference type="Proteomes" id="UP000190229"/>
    </source>
</evidence>
<feature type="active site" description="Proton acceptor" evidence="13">
    <location>
        <position position="81"/>
    </location>
</feature>
<accession>A0A1V4EUJ1</accession>
<dbReference type="GO" id="GO:0009002">
    <property type="term" value="F:serine-type D-Ala-D-Ala carboxypeptidase activity"/>
    <property type="evidence" value="ECO:0007669"/>
    <property type="project" value="UniProtKB-EC"/>
</dbReference>
<dbReference type="Gene3D" id="2.60.410.10">
    <property type="entry name" value="D-Ala-D-Ala carboxypeptidase, C-terminal domain"/>
    <property type="match status" value="1"/>
</dbReference>
<dbReference type="PRINTS" id="PR00725">
    <property type="entry name" value="DADACBPTASE1"/>
</dbReference>
<evidence type="ECO:0000256" key="13">
    <source>
        <dbReference type="PIRSR" id="PIRSR618044-1"/>
    </source>
</evidence>
<dbReference type="EC" id="3.4.16.4" evidence="4"/>
<feature type="signal peptide" evidence="16">
    <location>
        <begin position="1"/>
        <end position="18"/>
    </location>
</feature>
<dbReference type="SUPFAM" id="SSF56601">
    <property type="entry name" value="beta-lactamase/transpeptidase-like"/>
    <property type="match status" value="1"/>
</dbReference>
<dbReference type="GO" id="GO:0009252">
    <property type="term" value="P:peptidoglycan biosynthetic process"/>
    <property type="evidence" value="ECO:0007669"/>
    <property type="project" value="UniProtKB-UniPathway"/>
</dbReference>
<feature type="active site" description="Acyl-ester intermediate" evidence="13">
    <location>
        <position position="78"/>
    </location>
</feature>
<evidence type="ECO:0000256" key="9">
    <source>
        <dbReference type="ARBA" id="ARBA00022960"/>
    </source>
</evidence>
<dbReference type="GO" id="GO:0071555">
    <property type="term" value="P:cell wall organization"/>
    <property type="evidence" value="ECO:0007669"/>
    <property type="project" value="UniProtKB-KW"/>
</dbReference>
<feature type="binding site" evidence="14">
    <location>
        <position position="239"/>
    </location>
    <ligand>
        <name>substrate</name>
    </ligand>
</feature>
<dbReference type="Pfam" id="PF07943">
    <property type="entry name" value="PBP5_C"/>
    <property type="match status" value="1"/>
</dbReference>
<name>A0A1V4EUJ1_9BACL</name>
<gene>
    <name evidence="18" type="ORF">B2M26_07030</name>
</gene>
<keyword evidence="9" id="KW-0133">Cell shape</keyword>
<evidence type="ECO:0000256" key="4">
    <source>
        <dbReference type="ARBA" id="ARBA00012448"/>
    </source>
</evidence>
<evidence type="ECO:0000256" key="10">
    <source>
        <dbReference type="ARBA" id="ARBA00022984"/>
    </source>
</evidence>
<evidence type="ECO:0000256" key="6">
    <source>
        <dbReference type="ARBA" id="ARBA00022670"/>
    </source>
</evidence>
<evidence type="ECO:0000259" key="17">
    <source>
        <dbReference type="SMART" id="SM00936"/>
    </source>
</evidence>
<dbReference type="InterPro" id="IPR015956">
    <property type="entry name" value="Peniciliin-bd_prot_C_sf"/>
</dbReference>
<dbReference type="GO" id="GO:0006508">
    <property type="term" value="P:proteolysis"/>
    <property type="evidence" value="ECO:0007669"/>
    <property type="project" value="UniProtKB-KW"/>
</dbReference>
<evidence type="ECO:0000256" key="8">
    <source>
        <dbReference type="ARBA" id="ARBA00022801"/>
    </source>
</evidence>
<dbReference type="Proteomes" id="UP000190229">
    <property type="component" value="Unassembled WGS sequence"/>
</dbReference>
<comment type="function">
    <text evidence="1">Removes C-terminal D-alanyl residues from sugar-peptide cell wall precursors.</text>
</comment>
<dbReference type="SUPFAM" id="SSF69189">
    <property type="entry name" value="Penicillin-binding protein associated domain"/>
    <property type="match status" value="1"/>
</dbReference>
<keyword evidence="7 16" id="KW-0732">Signal</keyword>
<dbReference type="Gene3D" id="3.40.710.10">
    <property type="entry name" value="DD-peptidase/beta-lactamase superfamily"/>
    <property type="match status" value="1"/>
</dbReference>
<feature type="domain" description="Peptidase S11 D-Ala-D-Ala carboxypeptidase A C-terminal" evidence="17">
    <location>
        <begin position="286"/>
        <end position="376"/>
    </location>
</feature>
<evidence type="ECO:0000256" key="12">
    <source>
        <dbReference type="ARBA" id="ARBA00034000"/>
    </source>
</evidence>
<keyword evidence="5" id="KW-0121">Carboxypeptidase</keyword>
<reference evidence="18 19" key="1">
    <citation type="submission" date="2017-02" db="EMBL/GenBank/DDBJ databases">
        <title>Draft genome of Acidibacillus ferrooxidans Huett2.</title>
        <authorList>
            <person name="Schopf S."/>
        </authorList>
    </citation>
    <scope>NUCLEOTIDE SEQUENCE [LARGE SCALE GENOMIC DNA]</scope>
    <source>
        <strain evidence="18 19">Huett2</strain>
    </source>
</reference>
<evidence type="ECO:0000256" key="2">
    <source>
        <dbReference type="ARBA" id="ARBA00004752"/>
    </source>
</evidence>
<evidence type="ECO:0000256" key="16">
    <source>
        <dbReference type="SAM" id="SignalP"/>
    </source>
</evidence>
<sequence>MCKRVALLVILVCTSASVFTNAPFDQHADAKRMKRHVQRMQQVQPGTENSAETAALIDVDSGRILYEKLGDRRMRIASLTKIITAWIAVRSPKFNQTVTVSRNAVRQEGSSVYLAEGEKQTIRNLTYALMLRSGNDSAVAIAEGVAGSVARFASMMNADARKVGAQHSHFVNPNGLDHPEHYSTANDMALLTAAALHNPMFREIVRTKYYSMPWPNQPWDRKMKNKNKLLFMSEADGVKTGYTKKAGRCLASSMTKDGHQVALIVLRDGNDWVDSMRLLRYGLTAFERKPLVERFAQTVKIPVRYGVTATVGAHAVGHAIYPLKQDEQRDVRIVVHAVRSLSAPILKNQVAGTVDYVFHGKRIGSAVLKTDNDVKGSGFIGWLRGLFHRS</sequence>
<evidence type="ECO:0000256" key="1">
    <source>
        <dbReference type="ARBA" id="ARBA00003217"/>
    </source>
</evidence>
<evidence type="ECO:0000256" key="15">
    <source>
        <dbReference type="RuleBase" id="RU004016"/>
    </source>
</evidence>
<protein>
    <recommendedName>
        <fullName evidence="4">serine-type D-Ala-D-Ala carboxypeptidase</fullName>
        <ecNumber evidence="4">3.4.16.4</ecNumber>
    </recommendedName>
</protein>
<dbReference type="PANTHER" id="PTHR21581">
    <property type="entry name" value="D-ALANYL-D-ALANINE CARBOXYPEPTIDASE"/>
    <property type="match status" value="1"/>
</dbReference>
<dbReference type="InterPro" id="IPR037167">
    <property type="entry name" value="Peptidase_S11_C_sf"/>
</dbReference>
<evidence type="ECO:0000256" key="3">
    <source>
        <dbReference type="ARBA" id="ARBA00007164"/>
    </source>
</evidence>
<dbReference type="PANTHER" id="PTHR21581:SF33">
    <property type="entry name" value="D-ALANYL-D-ALANINE CARBOXYPEPTIDASE DACB"/>
    <property type="match status" value="1"/>
</dbReference>
<dbReference type="SMART" id="SM00936">
    <property type="entry name" value="PBP5_C"/>
    <property type="match status" value="1"/>
</dbReference>
<evidence type="ECO:0000256" key="7">
    <source>
        <dbReference type="ARBA" id="ARBA00022729"/>
    </source>
</evidence>
<evidence type="ECO:0000256" key="14">
    <source>
        <dbReference type="PIRSR" id="PIRSR618044-2"/>
    </source>
</evidence>
<dbReference type="InterPro" id="IPR012907">
    <property type="entry name" value="Peptidase_S11_C"/>
</dbReference>
<comment type="catalytic activity">
    <reaction evidence="12">
        <text>Preferential cleavage: (Ac)2-L-Lys-D-Ala-|-D-Ala. Also transpeptidation of peptidyl-alanyl moieties that are N-acyl substituents of D-alanine.</text>
        <dbReference type="EC" id="3.4.16.4"/>
    </reaction>
</comment>
<dbReference type="EMBL" id="MWPS01000016">
    <property type="protein sequence ID" value="OPG16606.1"/>
    <property type="molecule type" value="Genomic_DNA"/>
</dbReference>
<comment type="pathway">
    <text evidence="2">Cell wall biogenesis; peptidoglycan biosynthesis.</text>
</comment>
<keyword evidence="8" id="KW-0378">Hydrolase</keyword>
<dbReference type="InterPro" id="IPR012338">
    <property type="entry name" value="Beta-lactam/transpept-like"/>
</dbReference>
<dbReference type="Pfam" id="PF00768">
    <property type="entry name" value="Peptidase_S11"/>
    <property type="match status" value="1"/>
</dbReference>
<evidence type="ECO:0000256" key="5">
    <source>
        <dbReference type="ARBA" id="ARBA00022645"/>
    </source>
</evidence>
<dbReference type="UniPathway" id="UPA00219"/>
<feature type="chain" id="PRO_5039082887" description="serine-type D-Ala-D-Ala carboxypeptidase" evidence="16">
    <location>
        <begin position="19"/>
        <end position="390"/>
    </location>
</feature>